<dbReference type="EMBL" id="LELK01000001">
    <property type="protein sequence ID" value="KMM39057.1"/>
    <property type="molecule type" value="Genomic_DNA"/>
</dbReference>
<reference evidence="1" key="1">
    <citation type="submission" date="2015-06" db="EMBL/GenBank/DDBJ databases">
        <authorList>
            <person name="Liu B."/>
            <person name="Wang J."/>
            <person name="Zhu Y."/>
            <person name="Liu G."/>
            <person name="Chen Q."/>
            <person name="Zheng C."/>
            <person name="Che J."/>
            <person name="Ge C."/>
            <person name="Shi H."/>
            <person name="Pan Z."/>
            <person name="Liu X."/>
        </authorList>
    </citation>
    <scope>NUCLEOTIDE SEQUENCE [LARGE SCALE GENOMIC DNA]</scope>
    <source>
        <strain evidence="1">DSM 16346</strain>
    </source>
</reference>
<evidence type="ECO:0000313" key="2">
    <source>
        <dbReference type="Proteomes" id="UP000035996"/>
    </source>
</evidence>
<dbReference type="AlphaFoldDB" id="A0A0J6FXH0"/>
<accession>A0A0J6FXH0</accession>
<gene>
    <name evidence="1" type="ORF">AB986_07440</name>
</gene>
<evidence type="ECO:0000313" key="1">
    <source>
        <dbReference type="EMBL" id="KMM39057.1"/>
    </source>
</evidence>
<sequence>MDEEQKVIEWITSELEPKTYTLQNYPVYRSGKRIVDKSGDYLIVYFHPLLKKVVYTFKGIEDHFFIAHNYC</sequence>
<dbReference type="OrthoDB" id="2898422at2"/>
<dbReference type="RefSeq" id="WP_048310227.1">
    <property type="nucleotide sequence ID" value="NZ_CP119526.1"/>
</dbReference>
<keyword evidence="2" id="KW-1185">Reference proteome</keyword>
<organism evidence="1 2">
    <name type="scientific">Guptibacillus hwajinpoensis</name>
    <dbReference type="NCBI Taxonomy" id="208199"/>
    <lineage>
        <taxon>Bacteria</taxon>
        <taxon>Bacillati</taxon>
        <taxon>Bacillota</taxon>
        <taxon>Bacilli</taxon>
        <taxon>Bacillales</taxon>
        <taxon>Guptibacillaceae</taxon>
        <taxon>Guptibacillus</taxon>
    </lineage>
</organism>
<name>A0A0J6FXH0_9BACL</name>
<comment type="caution">
    <text evidence="1">The sequence shown here is derived from an EMBL/GenBank/DDBJ whole genome shotgun (WGS) entry which is preliminary data.</text>
</comment>
<proteinExistence type="predicted"/>
<dbReference type="Proteomes" id="UP000035996">
    <property type="component" value="Unassembled WGS sequence"/>
</dbReference>
<protein>
    <submittedName>
        <fullName evidence="1">Uncharacterized protein</fullName>
    </submittedName>
</protein>